<evidence type="ECO:0000259" key="12">
    <source>
        <dbReference type="PROSITE" id="PS50103"/>
    </source>
</evidence>
<evidence type="ECO:0000256" key="2">
    <source>
        <dbReference type="ARBA" id="ARBA00022737"/>
    </source>
</evidence>
<feature type="compositionally biased region" description="Basic residues" evidence="11">
    <location>
        <begin position="66"/>
        <end position="79"/>
    </location>
</feature>
<evidence type="ECO:0000256" key="4">
    <source>
        <dbReference type="ARBA" id="ARBA00022833"/>
    </source>
</evidence>
<feature type="region of interest" description="Disordered" evidence="11">
    <location>
        <begin position="23"/>
        <end position="42"/>
    </location>
</feature>
<dbReference type="OrthoDB" id="3247158at2759"/>
<dbReference type="AlphaFoldDB" id="A0A6P8PPK2"/>
<dbReference type="FunFam" id="4.10.1000.10:FF:000008">
    <property type="entry name" value="zinc finger CCCH domain-containing protein 3"/>
    <property type="match status" value="1"/>
</dbReference>
<evidence type="ECO:0000256" key="3">
    <source>
        <dbReference type="ARBA" id="ARBA00022771"/>
    </source>
</evidence>
<evidence type="ECO:0000256" key="6">
    <source>
        <dbReference type="ARBA" id="ARBA00057285"/>
    </source>
</evidence>
<accession>A0A6P8PPK2</accession>
<evidence type="ECO:0000256" key="10">
    <source>
        <dbReference type="PROSITE-ProRule" id="PRU00723"/>
    </source>
</evidence>
<feature type="compositionally biased region" description="Polar residues" evidence="11">
    <location>
        <begin position="283"/>
        <end position="307"/>
    </location>
</feature>
<sequence>MDEREALKRQIERLQDLITNHKNVHGNVPAPRATSGTVWRQPTPASYRVQRTLGAGPQQNDYRQQQPHHHQGSPWRKKYSLVNRPPAPSVDNRTCVSTGPSQAFSNKVVAQKFAIRKVIPARQEVLNMGSSTATRAGVPSPASSALGVLKTSSGDGDLRSYSLRRREVTEACTRSQSISTRDKEKSVLTLQRKGTPGSGHKTQIILKTPGVAGIPATSERLVRGAPSQISVPQESVGTSSLAVASKTLKSSTSHNQGSLWTYSEKKTELQVRYSNHLRGHSSKALSLTNPQTPSSSGQVTPSLQGGNLSKRKVVKSCGAKVFSSPRTAILSPVSCRASKFRKTKYTWVANPGKCSRGGKKTISPRAQENMTGTERLAILKPSPRGEHGPKQRKQIVQGKTGTSTSKYKWKAANILQPSPNTRSAFRWQSEGQKVTGAVLPSVSAANLFQTPAKTAVGCGHGKPSFNDVTHSGYKVKSRTKIIRRRSSVCSPADRKVSSSSPVMIVKSRYWLRRRNTTTRGKSPQVVKRTPPKGLVQITKHRLRRLPVRDGPSTTPFRSPSATKVIKSRYRIVKKTAMSPAPTSLSALSSLALTWKVRRLSAARLLLLNRMRQMPLSGRSQQLQQRWKSRGLRCIGGVMYRVSANKLLKTSSAPNKSSDLGNRSLSRAGRLDYSASSPGSSVSNCPSKSTTPSRYIASRAVQRSLAIIRQAKQKKEKKKEYCMYYNRFGKCNRGETCPFIHDPEKVAVCTRFLRGTCKKTDGTCPFSHQVSKDKMPVCSYFLKGICNNSACPYSHVYVSRKAEVCQDFLKGYCPMGEKCKKKHTLLCPDFAKNGSCPKGAQCKLQHRQRKHPKRSFSPSRHPEEDTRAPKRRRSAEEPGALAQIDGTPKLRVASKSKPLNDEDEPGRHGLRKLPSFISLQLTPPSPGDESISGRVKPREDDAGKPLQIKPRL</sequence>
<dbReference type="FunFam" id="4.10.1000.10:FF:000022">
    <property type="entry name" value="Zinc finger CCCH domain-containing protein 7"/>
    <property type="match status" value="1"/>
</dbReference>
<keyword evidence="13" id="KW-1185">Reference proteome</keyword>
<feature type="compositionally biased region" description="Low complexity" evidence="11">
    <location>
        <begin position="673"/>
        <end position="688"/>
    </location>
</feature>
<dbReference type="PROSITE" id="PS50103">
    <property type="entry name" value="ZF_C3H1"/>
    <property type="match status" value="5"/>
</dbReference>
<feature type="domain" description="C3H1-type" evidence="12">
    <location>
        <begin position="715"/>
        <end position="743"/>
    </location>
</feature>
<dbReference type="GO" id="GO:0005634">
    <property type="term" value="C:nucleus"/>
    <property type="evidence" value="ECO:0007669"/>
    <property type="project" value="TreeGrafter"/>
</dbReference>
<gene>
    <name evidence="14" type="primary">ZC3H3</name>
</gene>
<dbReference type="FunCoup" id="A0A6P8PPK2">
    <property type="interactions" value="2020"/>
</dbReference>
<dbReference type="Pfam" id="PF00642">
    <property type="entry name" value="zf-CCCH"/>
    <property type="match status" value="1"/>
</dbReference>
<keyword evidence="4 10" id="KW-0862">Zinc</keyword>
<feature type="zinc finger region" description="C3H1-type" evidence="10">
    <location>
        <begin position="715"/>
        <end position="743"/>
    </location>
</feature>
<keyword evidence="5" id="KW-0238">DNA-binding</keyword>
<evidence type="ECO:0000256" key="1">
    <source>
        <dbReference type="ARBA" id="ARBA00022723"/>
    </source>
</evidence>
<dbReference type="Gene3D" id="3.30.1370.210">
    <property type="match status" value="1"/>
</dbReference>
<feature type="domain" description="C3H1-type" evidence="12">
    <location>
        <begin position="798"/>
        <end position="825"/>
    </location>
</feature>
<feature type="compositionally biased region" description="Basic residues" evidence="11">
    <location>
        <begin position="843"/>
        <end position="853"/>
    </location>
</feature>
<organism evidence="13 14">
    <name type="scientific">Geotrypetes seraphini</name>
    <name type="common">Gaboon caecilian</name>
    <name type="synonym">Caecilia seraphini</name>
    <dbReference type="NCBI Taxonomy" id="260995"/>
    <lineage>
        <taxon>Eukaryota</taxon>
        <taxon>Metazoa</taxon>
        <taxon>Chordata</taxon>
        <taxon>Craniata</taxon>
        <taxon>Vertebrata</taxon>
        <taxon>Euteleostomi</taxon>
        <taxon>Amphibia</taxon>
        <taxon>Gymnophiona</taxon>
        <taxon>Geotrypetes</taxon>
    </lineage>
</organism>
<feature type="region of interest" description="Disordered" evidence="11">
    <location>
        <begin position="57"/>
        <end position="80"/>
    </location>
</feature>
<reference evidence="14" key="1">
    <citation type="submission" date="2025-08" db="UniProtKB">
        <authorList>
            <consortium name="RefSeq"/>
        </authorList>
    </citation>
    <scope>IDENTIFICATION</scope>
</reference>
<dbReference type="Gene3D" id="4.10.1000.10">
    <property type="entry name" value="Zinc finger, CCCH-type"/>
    <property type="match status" value="2"/>
</dbReference>
<name>A0A6P8PPK2_GEOSA</name>
<feature type="region of interest" description="Disordered" evidence="11">
    <location>
        <begin position="281"/>
        <end position="307"/>
    </location>
</feature>
<feature type="region of interest" description="Disordered" evidence="11">
    <location>
        <begin position="172"/>
        <end position="201"/>
    </location>
</feature>
<dbReference type="KEGG" id="gsh:117355588"/>
<comment type="subunit">
    <text evidence="7">Interacts with SMAD1, SMAD3, SMAD4, CPSF2 and CPSF3.</text>
</comment>
<feature type="domain" description="C3H1-type" evidence="12">
    <location>
        <begin position="747"/>
        <end position="770"/>
    </location>
</feature>
<feature type="region of interest" description="Disordered" evidence="11">
    <location>
        <begin position="670"/>
        <end position="691"/>
    </location>
</feature>
<dbReference type="GO" id="GO:0008270">
    <property type="term" value="F:zinc ion binding"/>
    <property type="evidence" value="ECO:0007669"/>
    <property type="project" value="UniProtKB-KW"/>
</dbReference>
<protein>
    <recommendedName>
        <fullName evidence="8">Zinc finger CCCH domain-containing protein 3</fullName>
    </recommendedName>
    <alternativeName>
        <fullName evidence="9">Smad-interacting CPSF-like factor</fullName>
    </alternativeName>
</protein>
<evidence type="ECO:0000256" key="11">
    <source>
        <dbReference type="SAM" id="MobiDB-lite"/>
    </source>
</evidence>
<evidence type="ECO:0000313" key="14">
    <source>
        <dbReference type="RefSeq" id="XP_033790247.1"/>
    </source>
</evidence>
<feature type="domain" description="C3H1-type" evidence="12">
    <location>
        <begin position="826"/>
        <end position="848"/>
    </location>
</feature>
<keyword evidence="2" id="KW-0677">Repeat</keyword>
<feature type="region of interest" description="Disordered" evidence="11">
    <location>
        <begin position="840"/>
        <end position="951"/>
    </location>
</feature>
<evidence type="ECO:0000256" key="5">
    <source>
        <dbReference type="ARBA" id="ARBA00023125"/>
    </source>
</evidence>
<evidence type="ECO:0000256" key="7">
    <source>
        <dbReference type="ARBA" id="ARBA00064187"/>
    </source>
</evidence>
<proteinExistence type="predicted"/>
<dbReference type="Proteomes" id="UP000515159">
    <property type="component" value="Chromosome 2"/>
</dbReference>
<dbReference type="InParanoid" id="A0A6P8PPK2"/>
<evidence type="ECO:0000256" key="8">
    <source>
        <dbReference type="ARBA" id="ARBA00071600"/>
    </source>
</evidence>
<feature type="domain" description="C3H1-type" evidence="12">
    <location>
        <begin position="771"/>
        <end position="797"/>
    </location>
</feature>
<dbReference type="PANTHER" id="PTHR46156">
    <property type="entry name" value="CCCH ZINGC FINGER"/>
    <property type="match status" value="1"/>
</dbReference>
<feature type="zinc finger region" description="C3H1-type" evidence="10">
    <location>
        <begin position="771"/>
        <end position="797"/>
    </location>
</feature>
<dbReference type="CTD" id="23144"/>
<dbReference type="SUPFAM" id="SSF90229">
    <property type="entry name" value="CCCH zinc finger"/>
    <property type="match status" value="2"/>
</dbReference>
<comment type="function">
    <text evidence="6">Required for the export of polyadenylated mRNAs from the nucleus. Enhances ACVR1B-induced SMAD-dependent transcription. Binds to single-stranded DNA but not to double-stranded DNA in vitro. Involved in RNA cleavage.</text>
</comment>
<evidence type="ECO:0000256" key="9">
    <source>
        <dbReference type="ARBA" id="ARBA00079564"/>
    </source>
</evidence>
<dbReference type="GeneID" id="117355588"/>
<dbReference type="InterPro" id="IPR000571">
    <property type="entry name" value="Znf_CCCH"/>
</dbReference>
<dbReference type="SMART" id="SM00356">
    <property type="entry name" value="ZnF_C3H1"/>
    <property type="match status" value="5"/>
</dbReference>
<feature type="zinc finger region" description="C3H1-type" evidence="10">
    <location>
        <begin position="747"/>
        <end position="770"/>
    </location>
</feature>
<feature type="region of interest" description="Disordered" evidence="11">
    <location>
        <begin position="132"/>
        <end position="151"/>
    </location>
</feature>
<dbReference type="InterPro" id="IPR036855">
    <property type="entry name" value="Znf_CCCH_sf"/>
</dbReference>
<dbReference type="GO" id="GO:0003677">
    <property type="term" value="F:DNA binding"/>
    <property type="evidence" value="ECO:0007669"/>
    <property type="project" value="UniProtKB-KW"/>
</dbReference>
<dbReference type="RefSeq" id="XP_033790247.1">
    <property type="nucleotide sequence ID" value="XM_033934356.1"/>
</dbReference>
<feature type="zinc finger region" description="C3H1-type" evidence="10">
    <location>
        <begin position="798"/>
        <end position="825"/>
    </location>
</feature>
<evidence type="ECO:0000313" key="13">
    <source>
        <dbReference type="Proteomes" id="UP000515159"/>
    </source>
</evidence>
<keyword evidence="3 10" id="KW-0863">Zinc-finger</keyword>
<feature type="region of interest" description="Disordered" evidence="11">
    <location>
        <begin position="380"/>
        <end position="402"/>
    </location>
</feature>
<keyword evidence="1 10" id="KW-0479">Metal-binding</keyword>
<feature type="zinc finger region" description="C3H1-type" evidence="10">
    <location>
        <begin position="826"/>
        <end position="848"/>
    </location>
</feature>
<dbReference type="PANTHER" id="PTHR46156:SF1">
    <property type="entry name" value="ZINC FINGER CCCH DOMAIN-CONTAINING PROTEIN 3"/>
    <property type="match status" value="1"/>
</dbReference>